<accession>A0A091CJR9</accession>
<organism evidence="1 2">
    <name type="scientific">Fukomys damarensis</name>
    <name type="common">Damaraland mole rat</name>
    <name type="synonym">Cryptomys damarensis</name>
    <dbReference type="NCBI Taxonomy" id="885580"/>
    <lineage>
        <taxon>Eukaryota</taxon>
        <taxon>Metazoa</taxon>
        <taxon>Chordata</taxon>
        <taxon>Craniata</taxon>
        <taxon>Vertebrata</taxon>
        <taxon>Euteleostomi</taxon>
        <taxon>Mammalia</taxon>
        <taxon>Eutheria</taxon>
        <taxon>Euarchontoglires</taxon>
        <taxon>Glires</taxon>
        <taxon>Rodentia</taxon>
        <taxon>Hystricomorpha</taxon>
        <taxon>Bathyergidae</taxon>
        <taxon>Fukomys</taxon>
    </lineage>
</organism>
<dbReference type="EMBL" id="KN125323">
    <property type="protein sequence ID" value="KFO18799.1"/>
    <property type="molecule type" value="Genomic_DNA"/>
</dbReference>
<protein>
    <submittedName>
        <fullName evidence="1">Uncharacterized protein</fullName>
    </submittedName>
</protein>
<sequence length="237" mass="26777">MQQEGLQQVGLQKVVSQQLGRQQVVLQHVVWQQLSWPQPCSEQTEPHEELTMVLEVGDAGFSCKRTCKPLCFNKNIAAKGSEPRGPHQASQQHEQKRCSAVVLWAAAGISTAMNMLDYTLSQELALTGWRCPLGVPGDALFIKVLEKSRHWGLQQLGWQQLEMQQEGLQQVVLQQVVWQQEGGQQLEMQHWGLQQLGWQQLEMQQEGLQQVVLQQVVMSLLAHNALGEQRKGKFTLA</sequence>
<keyword evidence="2" id="KW-1185">Reference proteome</keyword>
<evidence type="ECO:0000313" key="1">
    <source>
        <dbReference type="EMBL" id="KFO18799.1"/>
    </source>
</evidence>
<gene>
    <name evidence="1" type="ORF">H920_19828</name>
</gene>
<proteinExistence type="predicted"/>
<evidence type="ECO:0000313" key="2">
    <source>
        <dbReference type="Proteomes" id="UP000028990"/>
    </source>
</evidence>
<name>A0A091CJR9_FUKDA</name>
<reference evidence="1 2" key="1">
    <citation type="submission" date="2013-11" db="EMBL/GenBank/DDBJ databases">
        <title>The Damaraland mole rat (Fukomys damarensis) genome and evolution of African mole rats.</title>
        <authorList>
            <person name="Gladyshev V.N."/>
            <person name="Fang X."/>
        </authorList>
    </citation>
    <scope>NUCLEOTIDE SEQUENCE [LARGE SCALE GENOMIC DNA]</scope>
    <source>
        <tissue evidence="1">Liver</tissue>
    </source>
</reference>
<dbReference type="AlphaFoldDB" id="A0A091CJR9"/>
<dbReference type="Proteomes" id="UP000028990">
    <property type="component" value="Unassembled WGS sequence"/>
</dbReference>